<feature type="transmembrane region" description="Helical" evidence="8">
    <location>
        <begin position="243"/>
        <end position="263"/>
    </location>
</feature>
<dbReference type="GO" id="GO:0016020">
    <property type="term" value="C:membrane"/>
    <property type="evidence" value="ECO:0007669"/>
    <property type="project" value="UniProtKB-SubCell"/>
</dbReference>
<dbReference type="PANTHER" id="PTHR15486:SF65">
    <property type="entry name" value="GLYCEROL-3-PHOSPHATE ACYLTRANSFERASE"/>
    <property type="match status" value="1"/>
</dbReference>
<dbReference type="Proteomes" id="UP000027138">
    <property type="component" value="Unassembled WGS sequence"/>
</dbReference>
<keyword evidence="11" id="KW-1185">Reference proteome</keyword>
<dbReference type="AlphaFoldDB" id="A0A067K943"/>
<keyword evidence="4 8" id="KW-0812">Transmembrane</keyword>
<evidence type="ECO:0000256" key="6">
    <source>
        <dbReference type="ARBA" id="ARBA00023136"/>
    </source>
</evidence>
<keyword evidence="6 8" id="KW-0472">Membrane</keyword>
<evidence type="ECO:0000256" key="4">
    <source>
        <dbReference type="ARBA" id="ARBA00022692"/>
    </source>
</evidence>
<dbReference type="GO" id="GO:0010143">
    <property type="term" value="P:cutin biosynthetic process"/>
    <property type="evidence" value="ECO:0007669"/>
    <property type="project" value="TreeGrafter"/>
</dbReference>
<evidence type="ECO:0000313" key="10">
    <source>
        <dbReference type="EMBL" id="KDP32721.1"/>
    </source>
</evidence>
<name>A0A067K943_JATCU</name>
<reference evidence="10 11" key="1">
    <citation type="journal article" date="2014" name="PLoS ONE">
        <title>Global Analysis of Gene Expression Profiles in Physic Nut (Jatropha curcas L.) Seedlings Exposed to Salt Stress.</title>
        <authorList>
            <person name="Zhang L."/>
            <person name="Zhang C."/>
            <person name="Wu P."/>
            <person name="Chen Y."/>
            <person name="Li M."/>
            <person name="Jiang H."/>
            <person name="Wu G."/>
        </authorList>
    </citation>
    <scope>NUCLEOTIDE SEQUENCE [LARGE SCALE GENOMIC DNA]</scope>
    <source>
        <strain evidence="11">cv. GZQX0401</strain>
        <tissue evidence="10">Young leaves</tissue>
    </source>
</reference>
<evidence type="ECO:0000256" key="8">
    <source>
        <dbReference type="SAM" id="Phobius"/>
    </source>
</evidence>
<feature type="domain" description="Phospholipid/glycerol acyltransferase" evidence="9">
    <location>
        <begin position="280"/>
        <end position="381"/>
    </location>
</feature>
<dbReference type="InterPro" id="IPR056462">
    <property type="entry name" value="HAD_RAM2/GPAT1-8"/>
</dbReference>
<dbReference type="Pfam" id="PF23270">
    <property type="entry name" value="HAD_RAM2_N"/>
    <property type="match status" value="1"/>
</dbReference>
<evidence type="ECO:0000313" key="11">
    <source>
        <dbReference type="Proteomes" id="UP000027138"/>
    </source>
</evidence>
<dbReference type="GO" id="GO:0016791">
    <property type="term" value="F:phosphatase activity"/>
    <property type="evidence" value="ECO:0007669"/>
    <property type="project" value="TreeGrafter"/>
</dbReference>
<feature type="transmembrane region" description="Helical" evidence="8">
    <location>
        <begin position="212"/>
        <end position="237"/>
    </location>
</feature>
<keyword evidence="3" id="KW-0808">Transferase</keyword>
<evidence type="ECO:0000259" key="9">
    <source>
        <dbReference type="SMART" id="SM00563"/>
    </source>
</evidence>
<organism evidence="10 11">
    <name type="scientific">Jatropha curcas</name>
    <name type="common">Barbados nut</name>
    <dbReference type="NCBI Taxonomy" id="180498"/>
    <lineage>
        <taxon>Eukaryota</taxon>
        <taxon>Viridiplantae</taxon>
        <taxon>Streptophyta</taxon>
        <taxon>Embryophyta</taxon>
        <taxon>Tracheophyta</taxon>
        <taxon>Spermatophyta</taxon>
        <taxon>Magnoliopsida</taxon>
        <taxon>eudicotyledons</taxon>
        <taxon>Gunneridae</taxon>
        <taxon>Pentapetalae</taxon>
        <taxon>rosids</taxon>
        <taxon>fabids</taxon>
        <taxon>Malpighiales</taxon>
        <taxon>Euphorbiaceae</taxon>
        <taxon>Crotonoideae</taxon>
        <taxon>Jatropheae</taxon>
        <taxon>Jatropha</taxon>
    </lineage>
</organism>
<evidence type="ECO:0000256" key="1">
    <source>
        <dbReference type="ARBA" id="ARBA00004141"/>
    </source>
</evidence>
<sequence length="482" mass="54171">MVFDFEATLLKSSAPDSLFPYFMIVAFEAGGLLRALFLLLSYPLVCLVGKELGLKIMVFVSFFGIRKDRLRIGTAILPKFFLEDVGYEGFDLVMRCDKKIGVSCLPKIMVEGFLKEYIGVEDAVGRDLKVAYGFFVGLIEEKEEAGFTCLKELLAEKNSVGIIGCCSSNLLYQQVFQHCKAVYSLDETEKRNWKILPREAYPKPLIFHDSRLVFRPTAFAAISMFMWLPFGLCLSIIRMAVGIALPSNLSCLILALTGTITIISKPKHTTFTSTTKNRGVLYVCNHRTLLDPVYISLSLMKPLSAVTYSMSRFNEIISPIRTVRLTRDRERDRKIVEKMLSQGDLVVCPEGTTCREPYLLRFSPLFAEVTDEIVPVAINMQTSMFYGSTATGLKCLDPIFHLANPSPIYFIKILEKLQDSETHMGGGRSKFEVANHVQSEIARALGFECTHLTRKDKYMALAGNDGTVNTTKNQYLLHTSNF</sequence>
<comment type="similarity">
    <text evidence="2">Belongs to the GPAT/DAPAT family.</text>
</comment>
<protein>
    <recommendedName>
        <fullName evidence="9">Phospholipid/glycerol acyltransferase domain-containing protein</fullName>
    </recommendedName>
</protein>
<dbReference type="SUPFAM" id="SSF69593">
    <property type="entry name" value="Glycerol-3-phosphate (1)-acyltransferase"/>
    <property type="match status" value="1"/>
</dbReference>
<evidence type="ECO:0000256" key="7">
    <source>
        <dbReference type="ARBA" id="ARBA00023315"/>
    </source>
</evidence>
<dbReference type="OrthoDB" id="1854593at2759"/>
<gene>
    <name evidence="10" type="ORF">JCGZ_12013</name>
</gene>
<accession>A0A067K943</accession>
<keyword evidence="5 8" id="KW-1133">Transmembrane helix</keyword>
<dbReference type="CDD" id="cd06551">
    <property type="entry name" value="LPLAT"/>
    <property type="match status" value="1"/>
</dbReference>
<evidence type="ECO:0000256" key="2">
    <source>
        <dbReference type="ARBA" id="ARBA00007937"/>
    </source>
</evidence>
<dbReference type="GO" id="GO:0090447">
    <property type="term" value="F:glycerol-3-phosphate 2-O-acyltransferase activity"/>
    <property type="evidence" value="ECO:0007669"/>
    <property type="project" value="TreeGrafter"/>
</dbReference>
<dbReference type="SMART" id="SM00563">
    <property type="entry name" value="PlsC"/>
    <property type="match status" value="1"/>
</dbReference>
<comment type="subcellular location">
    <subcellularLocation>
        <location evidence="1">Membrane</location>
        <topology evidence="1">Multi-pass membrane protein</topology>
    </subcellularLocation>
</comment>
<evidence type="ECO:0000256" key="3">
    <source>
        <dbReference type="ARBA" id="ARBA00022679"/>
    </source>
</evidence>
<dbReference type="Pfam" id="PF01553">
    <property type="entry name" value="Acyltransferase"/>
    <property type="match status" value="1"/>
</dbReference>
<dbReference type="PANTHER" id="PTHR15486">
    <property type="entry name" value="ANCIENT UBIQUITOUS PROTEIN"/>
    <property type="match status" value="1"/>
</dbReference>
<dbReference type="InterPro" id="IPR002123">
    <property type="entry name" value="Plipid/glycerol_acylTrfase"/>
</dbReference>
<keyword evidence="7" id="KW-0012">Acyltransferase</keyword>
<proteinExistence type="inferred from homology"/>
<dbReference type="EMBL" id="KK914570">
    <property type="protein sequence ID" value="KDP32721.1"/>
    <property type="molecule type" value="Genomic_DNA"/>
</dbReference>
<dbReference type="STRING" id="180498.A0A067K943"/>
<evidence type="ECO:0000256" key="5">
    <source>
        <dbReference type="ARBA" id="ARBA00022989"/>
    </source>
</evidence>